<dbReference type="FunFam" id="3.30.70.270:FF:000001">
    <property type="entry name" value="Diguanylate cyclase domain protein"/>
    <property type="match status" value="1"/>
</dbReference>
<evidence type="ECO:0000313" key="3">
    <source>
        <dbReference type="Proteomes" id="UP000430222"/>
    </source>
</evidence>
<dbReference type="SUPFAM" id="SSF55073">
    <property type="entry name" value="Nucleotide cyclase"/>
    <property type="match status" value="1"/>
</dbReference>
<gene>
    <name evidence="2" type="ORF">FYJ78_08675</name>
</gene>
<dbReference type="InterPro" id="IPR013702">
    <property type="entry name" value="FIST_domain_N"/>
</dbReference>
<dbReference type="Pfam" id="PF10442">
    <property type="entry name" value="FIST_C"/>
    <property type="match status" value="1"/>
</dbReference>
<dbReference type="AlphaFoldDB" id="A0A6I2UXV8"/>
<dbReference type="RefSeq" id="WP_154621030.1">
    <property type="nucleotide sequence ID" value="NZ_VUNL01000009.1"/>
</dbReference>
<dbReference type="InterPro" id="IPR050469">
    <property type="entry name" value="Diguanylate_Cyclase"/>
</dbReference>
<dbReference type="GO" id="GO:0052621">
    <property type="term" value="F:diguanylate cyclase activity"/>
    <property type="evidence" value="ECO:0007669"/>
    <property type="project" value="TreeGrafter"/>
</dbReference>
<dbReference type="PROSITE" id="PS50887">
    <property type="entry name" value="GGDEF"/>
    <property type="match status" value="1"/>
</dbReference>
<dbReference type="PANTHER" id="PTHR45138:SF9">
    <property type="entry name" value="DIGUANYLATE CYCLASE DGCM-RELATED"/>
    <property type="match status" value="1"/>
</dbReference>
<organism evidence="2 3">
    <name type="scientific">Selenomonas montiformis</name>
    <dbReference type="NCBI Taxonomy" id="2652285"/>
    <lineage>
        <taxon>Bacteria</taxon>
        <taxon>Bacillati</taxon>
        <taxon>Bacillota</taxon>
        <taxon>Negativicutes</taxon>
        <taxon>Selenomonadales</taxon>
        <taxon>Selenomonadaceae</taxon>
        <taxon>Selenomonas</taxon>
    </lineage>
</organism>
<accession>A0A6I2UXV8</accession>
<dbReference type="InterPro" id="IPR043128">
    <property type="entry name" value="Rev_trsase/Diguanyl_cyclase"/>
</dbReference>
<evidence type="ECO:0000313" key="2">
    <source>
        <dbReference type="EMBL" id="MSV25249.1"/>
    </source>
</evidence>
<dbReference type="NCBIfam" id="TIGR00254">
    <property type="entry name" value="GGDEF"/>
    <property type="match status" value="1"/>
</dbReference>
<feature type="domain" description="GGDEF" evidence="1">
    <location>
        <begin position="454"/>
        <end position="586"/>
    </location>
</feature>
<dbReference type="EMBL" id="VUNL01000009">
    <property type="protein sequence ID" value="MSV25249.1"/>
    <property type="molecule type" value="Genomic_DNA"/>
</dbReference>
<reference evidence="2 3" key="1">
    <citation type="submission" date="2019-08" db="EMBL/GenBank/DDBJ databases">
        <title>In-depth cultivation of the pig gut microbiome towards novel bacterial diversity and tailored functional studies.</title>
        <authorList>
            <person name="Wylensek D."/>
            <person name="Hitch T.C.A."/>
            <person name="Clavel T."/>
        </authorList>
    </citation>
    <scope>NUCLEOTIDE SEQUENCE [LARGE SCALE GENOMIC DNA]</scope>
    <source>
        <strain evidence="3">WCA-380-WT-3B3</strain>
    </source>
</reference>
<dbReference type="SMART" id="SM00267">
    <property type="entry name" value="GGDEF"/>
    <property type="match status" value="1"/>
</dbReference>
<comment type="caution">
    <text evidence="2">The sequence shown here is derived from an EMBL/GenBank/DDBJ whole genome shotgun (WGS) entry which is preliminary data.</text>
</comment>
<name>A0A6I2UXV8_9FIRM</name>
<sequence>MKQFPFLVHGRKELLADVEQVRQEAKKMKALSGVLVSIFMNRADPAMLQDMKQMICAAFPEAQIIGAVSTVEIIDGCLIENDIVVNFTLMECSSVRVMSFDFRMEDSEAAGRSLLAVLDADRHAAAVEVISAGFHLNINPFFRQASRARREILFFGGLADDGSLGQNGMVFTQDALLRHGIAVAIFSGKKLHVQTSSSFGWKPLGRFMTVTKMDGEFCVQELDGKPAMDVFERYLDIGNDDRFLTEALTFPFYFERNGVVLARHPRRCLKDGSVMFGADFRVGERVRLAYGDPGEIIDNALVLQNKMASFRPEAVFVVSCVARWMLLGSDTEQELSITRRLAPSAGFYAYGEFMRTADGQIMVSNMTLVLIGMREGLGKDSVRRAPSQPLHLRPHRSIMAHLVHFIERTTQELEESNAALYRLARIDYLTGLLNRGETENRLRQLMAEFQLCRQPVAVFMLDVDDFKLVNDRFGHAMGDCILQLLAGIIREVSDKAHAVAGRWGGDEFLAVCPDLSLEEARGAAEQIRKHVADMDPLSEKDRVTVSIGVVAARTGDTAETVFARVDRALYEAKQLRGKNTVVIREEP</sequence>
<dbReference type="PANTHER" id="PTHR45138">
    <property type="entry name" value="REGULATORY COMPONENTS OF SENSORY TRANSDUCTION SYSTEM"/>
    <property type="match status" value="1"/>
</dbReference>
<dbReference type="Pfam" id="PF00990">
    <property type="entry name" value="GGDEF"/>
    <property type="match status" value="1"/>
</dbReference>
<keyword evidence="3" id="KW-1185">Reference proteome</keyword>
<dbReference type="Gene3D" id="3.30.70.270">
    <property type="match status" value="1"/>
</dbReference>
<evidence type="ECO:0000259" key="1">
    <source>
        <dbReference type="PROSITE" id="PS50887"/>
    </source>
</evidence>
<dbReference type="Proteomes" id="UP000430222">
    <property type="component" value="Unassembled WGS sequence"/>
</dbReference>
<dbReference type="InterPro" id="IPR029787">
    <property type="entry name" value="Nucleotide_cyclase"/>
</dbReference>
<dbReference type="CDD" id="cd01949">
    <property type="entry name" value="GGDEF"/>
    <property type="match status" value="1"/>
</dbReference>
<dbReference type="InterPro" id="IPR000160">
    <property type="entry name" value="GGDEF_dom"/>
</dbReference>
<dbReference type="SMART" id="SM00897">
    <property type="entry name" value="FIST"/>
    <property type="match status" value="1"/>
</dbReference>
<proteinExistence type="predicted"/>
<protein>
    <submittedName>
        <fullName evidence="2">GGDEF domain-containing protein</fullName>
    </submittedName>
</protein>
<dbReference type="SMART" id="SM01204">
    <property type="entry name" value="FIST_C"/>
    <property type="match status" value="1"/>
</dbReference>
<dbReference type="Pfam" id="PF08495">
    <property type="entry name" value="FIST"/>
    <property type="match status" value="1"/>
</dbReference>
<dbReference type="InterPro" id="IPR019494">
    <property type="entry name" value="FIST_C"/>
</dbReference>